<organism evidence="1 2">
    <name type="scientific">Duncaniella muris</name>
    <dbReference type="NCBI Taxonomy" id="2094150"/>
    <lineage>
        <taxon>Bacteria</taxon>
        <taxon>Pseudomonadati</taxon>
        <taxon>Bacteroidota</taxon>
        <taxon>Bacteroidia</taxon>
        <taxon>Bacteroidales</taxon>
        <taxon>Muribaculaceae</taxon>
        <taxon>Duncaniella</taxon>
    </lineage>
</organism>
<accession>A0A2V1IRK8</accession>
<keyword evidence="2" id="KW-1185">Reference proteome</keyword>
<evidence type="ECO:0000313" key="1">
    <source>
        <dbReference type="EMBL" id="PWB04132.1"/>
    </source>
</evidence>
<evidence type="ECO:0000313" key="2">
    <source>
        <dbReference type="Proteomes" id="UP000244905"/>
    </source>
</evidence>
<protein>
    <submittedName>
        <fullName evidence="1">Leucine-rich repeat domain-containing protein</fullName>
    </submittedName>
</protein>
<dbReference type="Gene3D" id="3.80.10.10">
    <property type="entry name" value="Ribonuclease Inhibitor"/>
    <property type="match status" value="1"/>
</dbReference>
<dbReference type="PANTHER" id="PTHR45661">
    <property type="entry name" value="SURFACE ANTIGEN"/>
    <property type="match status" value="1"/>
</dbReference>
<comment type="caution">
    <text evidence="1">The sequence shown here is derived from an EMBL/GenBank/DDBJ whole genome shotgun (WGS) entry which is preliminary data.</text>
</comment>
<name>A0A2V1IRK8_9BACT</name>
<dbReference type="SUPFAM" id="SSF52058">
    <property type="entry name" value="L domain-like"/>
    <property type="match status" value="1"/>
</dbReference>
<dbReference type="InterPro" id="IPR032675">
    <property type="entry name" value="LRR_dom_sf"/>
</dbReference>
<proteinExistence type="predicted"/>
<dbReference type="InterPro" id="IPR053139">
    <property type="entry name" value="Surface_bspA-like"/>
</dbReference>
<dbReference type="Pfam" id="PF13306">
    <property type="entry name" value="LRR_5"/>
    <property type="match status" value="2"/>
</dbReference>
<dbReference type="PANTHER" id="PTHR45661:SF3">
    <property type="entry name" value="IG-LIKE DOMAIN-CONTAINING PROTEIN"/>
    <property type="match status" value="1"/>
</dbReference>
<dbReference type="AlphaFoldDB" id="A0A2V1IRK8"/>
<dbReference type="EMBL" id="PUEC01000002">
    <property type="protein sequence ID" value="PWB04132.1"/>
    <property type="molecule type" value="Genomic_DNA"/>
</dbReference>
<sequence>MLAVASVFFPALCGGVTLDVLSGEIACGELVGRTEASLTLRGSANAADLAWIADNCRELRILDLSGLTIEPCSLEKGLANGLREFPGGVLPAYSLSGLTAQTLVLPEGISEICDGALLGSAVTGLTLPASVRLIGQGAFAACEALRHVSLGASVEIIGPCAFRGCVSLASVEADGSRLVEIGEKAFSGCRKLSALTFTSPDPALTAIGDEAFGATDLQTLDLSACTALRSIGRRAFAACASLEELVLPSGVVSIGDGVLFGCQSLRTFALPEALNDLPAMALAGASALEDISLHDGVRSLGEYSLTGIDGITGLSLPSSLREIGTGVFEGWSSLQTLMVDKHSEVPILGADVWAGVNQSEAILTVAPGLEAEFAAAPQWKEFMIRTPDESTLDRVPAIDDQAAAVIDAKLENSVLTVKSSEKISAVTVYDTDGRAVFGIGANGSTALETATGLPVGRIYIVALRLHSGVETGIKLVNIKL</sequence>
<gene>
    <name evidence="1" type="ORF">C5O23_00815</name>
</gene>
<dbReference type="Proteomes" id="UP000244905">
    <property type="component" value="Unassembled WGS sequence"/>
</dbReference>
<reference evidence="2" key="1">
    <citation type="submission" date="2018-02" db="EMBL/GenBank/DDBJ databases">
        <authorList>
            <person name="Clavel T."/>
            <person name="Strowig T."/>
        </authorList>
    </citation>
    <scope>NUCLEOTIDE SEQUENCE [LARGE SCALE GENOMIC DNA]</scope>
    <source>
        <strain evidence="2">DSM 103720</strain>
    </source>
</reference>
<dbReference type="InterPro" id="IPR026906">
    <property type="entry name" value="LRR_5"/>
</dbReference>